<feature type="chain" id="PRO_5037758232" evidence="1">
    <location>
        <begin position="23"/>
        <end position="186"/>
    </location>
</feature>
<gene>
    <name evidence="2" type="ORF">PRECH8_25140</name>
</gene>
<organism evidence="2 3">
    <name type="scientific">Insulibacter thermoxylanivorax</name>
    <dbReference type="NCBI Taxonomy" id="2749268"/>
    <lineage>
        <taxon>Bacteria</taxon>
        <taxon>Bacillati</taxon>
        <taxon>Bacillota</taxon>
        <taxon>Bacilli</taxon>
        <taxon>Bacillales</taxon>
        <taxon>Paenibacillaceae</taxon>
        <taxon>Insulibacter</taxon>
    </lineage>
</organism>
<sequence length="186" mass="20767">MRNKVLFLASTLILVFTSTTYASTFYNAGNSSPQTVWVYGTNVWSREGIWDLKNDSNIPDGATIDLISVAYDICTTYLGCGMNYNNTHVALFNSQGNGYYITSGIYITNFRGEPAKQIWTTQYWVSNNLVGGRGWIKPVLRLYWNDPVTGTFGLTTINSNGDFETIEESAITHSIVARKSDARVNK</sequence>
<protein>
    <submittedName>
        <fullName evidence="2">Uncharacterized protein</fullName>
    </submittedName>
</protein>
<reference evidence="2" key="2">
    <citation type="journal article" date="2021" name="Data Brief">
        <title>Draft genome sequence data of the facultative, thermophilic, xylanolytic bacterium Paenibacillus sp. strain DA-C8.</title>
        <authorList>
            <person name="Chhe C."/>
            <person name="Uke A."/>
            <person name="Baramee S."/>
            <person name="Ungkulpasvich U."/>
            <person name="Tachaapaikoon C."/>
            <person name="Pason P."/>
            <person name="Waeonukul R."/>
            <person name="Ratanakhanokchai K."/>
            <person name="Kosugi A."/>
        </authorList>
    </citation>
    <scope>NUCLEOTIDE SEQUENCE</scope>
    <source>
        <strain evidence="2">DA-C8</strain>
    </source>
</reference>
<dbReference type="Proteomes" id="UP000654993">
    <property type="component" value="Unassembled WGS sequence"/>
</dbReference>
<keyword evidence="3" id="KW-1185">Reference proteome</keyword>
<comment type="caution">
    <text evidence="2">The sequence shown here is derived from an EMBL/GenBank/DDBJ whole genome shotgun (WGS) entry which is preliminary data.</text>
</comment>
<name>A0A916VGP7_9BACL</name>
<keyword evidence="1" id="KW-0732">Signal</keyword>
<evidence type="ECO:0000256" key="1">
    <source>
        <dbReference type="SAM" id="SignalP"/>
    </source>
</evidence>
<evidence type="ECO:0000313" key="2">
    <source>
        <dbReference type="EMBL" id="GFR39218.1"/>
    </source>
</evidence>
<dbReference type="RefSeq" id="WP_200967426.1">
    <property type="nucleotide sequence ID" value="NZ_BMAQ01000038.1"/>
</dbReference>
<dbReference type="EMBL" id="BMAQ01000038">
    <property type="protein sequence ID" value="GFR39218.1"/>
    <property type="molecule type" value="Genomic_DNA"/>
</dbReference>
<reference evidence="2" key="1">
    <citation type="submission" date="2020-08" db="EMBL/GenBank/DDBJ databases">
        <authorList>
            <person name="Uke A."/>
            <person name="Chhe C."/>
            <person name="Baramee S."/>
            <person name="Kosugi A."/>
        </authorList>
    </citation>
    <scope>NUCLEOTIDE SEQUENCE</scope>
    <source>
        <strain evidence="2">DA-C8</strain>
    </source>
</reference>
<proteinExistence type="predicted"/>
<feature type="signal peptide" evidence="1">
    <location>
        <begin position="1"/>
        <end position="22"/>
    </location>
</feature>
<dbReference type="AlphaFoldDB" id="A0A916VGP7"/>
<accession>A0A916VGP7</accession>
<evidence type="ECO:0000313" key="3">
    <source>
        <dbReference type="Proteomes" id="UP000654993"/>
    </source>
</evidence>